<dbReference type="EMBL" id="FRDL01000012">
    <property type="protein sequence ID" value="SHN76313.1"/>
    <property type="molecule type" value="Genomic_DNA"/>
</dbReference>
<protein>
    <submittedName>
        <fullName evidence="2">Septum formation initiator</fullName>
    </submittedName>
</protein>
<dbReference type="AlphaFoldDB" id="A0A1M7U063"/>
<name>A0A1M7U063_9RHOB</name>
<dbReference type="RefSeq" id="WP_072748344.1">
    <property type="nucleotide sequence ID" value="NZ_FOHL01000011.1"/>
</dbReference>
<sequence>MPDAVATPRAAAAALFCLAILGAAVYFAHAAIQGDTGILARMRLEAQEARLRAELEMLRQERARMQNLTERLSERSLDLDLLDERARKTLGYIRPDEIVVR</sequence>
<dbReference type="InterPro" id="IPR007060">
    <property type="entry name" value="FtsL/DivIC"/>
</dbReference>
<reference evidence="2 3" key="1">
    <citation type="submission" date="2016-12" db="EMBL/GenBank/DDBJ databases">
        <authorList>
            <person name="Song W.-J."/>
            <person name="Kurnit D.M."/>
        </authorList>
    </citation>
    <scope>NUCLEOTIDE SEQUENCE [LARGE SCALE GENOMIC DNA]</scope>
    <source>
        <strain evidence="2 3">CGMCC 1.10808</strain>
    </source>
</reference>
<evidence type="ECO:0000313" key="3">
    <source>
        <dbReference type="Proteomes" id="UP000184066"/>
    </source>
</evidence>
<gene>
    <name evidence="2" type="ORF">SAMN05216200_11241</name>
</gene>
<organism evidence="2 3">
    <name type="scientific">Oceanicella actignis</name>
    <dbReference type="NCBI Taxonomy" id="1189325"/>
    <lineage>
        <taxon>Bacteria</taxon>
        <taxon>Pseudomonadati</taxon>
        <taxon>Pseudomonadota</taxon>
        <taxon>Alphaproteobacteria</taxon>
        <taxon>Rhodobacterales</taxon>
        <taxon>Paracoccaceae</taxon>
        <taxon>Oceanicella</taxon>
    </lineage>
</organism>
<evidence type="ECO:0000256" key="1">
    <source>
        <dbReference type="SAM" id="Coils"/>
    </source>
</evidence>
<dbReference type="Pfam" id="PF04977">
    <property type="entry name" value="DivIC"/>
    <property type="match status" value="1"/>
</dbReference>
<keyword evidence="1" id="KW-0175">Coiled coil</keyword>
<accession>A0A1M7U063</accession>
<evidence type="ECO:0000313" key="2">
    <source>
        <dbReference type="EMBL" id="SHN76313.1"/>
    </source>
</evidence>
<dbReference type="Proteomes" id="UP000184066">
    <property type="component" value="Unassembled WGS sequence"/>
</dbReference>
<keyword evidence="3" id="KW-1185">Reference proteome</keyword>
<proteinExistence type="predicted"/>
<dbReference type="STRING" id="1189325.SAMN04488119_11142"/>
<feature type="coiled-coil region" evidence="1">
    <location>
        <begin position="41"/>
        <end position="75"/>
    </location>
</feature>